<reference evidence="2" key="1">
    <citation type="submission" date="2016-11" db="EMBL/GenBank/DDBJ databases">
        <title>The genome sequence of Colletotrichum cuscutae.</title>
        <authorList>
            <person name="Baroncelli R."/>
        </authorList>
    </citation>
    <scope>NUCLEOTIDE SEQUENCE</scope>
    <source>
        <strain evidence="2">IMI 304802</strain>
    </source>
</reference>
<comment type="caution">
    <text evidence="2">The sequence shown here is derived from an EMBL/GenBank/DDBJ whole genome shotgun (WGS) entry which is preliminary data.</text>
</comment>
<dbReference type="AlphaFoldDB" id="A0AAI9XJY0"/>
<evidence type="ECO:0000313" key="2">
    <source>
        <dbReference type="EMBL" id="KAK1450673.1"/>
    </source>
</evidence>
<dbReference type="Proteomes" id="UP001239213">
    <property type="component" value="Unassembled WGS sequence"/>
</dbReference>
<evidence type="ECO:0000256" key="1">
    <source>
        <dbReference type="SAM" id="MobiDB-lite"/>
    </source>
</evidence>
<protein>
    <submittedName>
        <fullName evidence="2">Uncharacterized protein</fullName>
    </submittedName>
</protein>
<name>A0AAI9XJY0_9PEZI</name>
<sequence>MEATFTDWIRTRKSIEERKGKRVGMTVVSIISRLFHCAHRQEWGKTRQSATMTTHDGLLPIPSRCQGKPALPAFCLAQPSVEVATYRKVLPWCGKDSSACYKFVSWSMGVRMATSVQSLLCPAANSWGSGQGDDGLKRETKMTKEEWRRDSKKGRTIQGLAFPIFLSFGAEAMRKRREEVFSSTLKPPRHALKRGIRHEVDLGTRQFLFPQLRLPRERGLRHDALGVLGTVSSGFEGSATLKKKSQDFGRWDDVDSTSSYGTELAKKNVVALSSSGTEGGYWEAEMARSACISDKLTEPVALVLTYPPQIIHFPVNDVQNISLICGLTKSDPNSSSIIILTSYAQWQLSVSLGSCIIPITSAPTTARPATLGLEINTTHMGATVECDARPGKLTEPRTGDVRFGSAYFSIPPSPFDFGKRLAPTKSSSPATKSQVHPIWVIPDFEIASIKQPHQGFLRRLQNHMGLDPVQPNNNTEKLAFSGLSALLTEQYVPSISYKGANQLVIFSSLVRTSQAWFPTFRFEARQAEAGRNSLFSASVPRIFSQILFIFEMTTSIICCNSCDLGIDSSQMAYHDPTIHPQPELKSRSSVSHTSAYCIPVIVLPKLLRFFDAPRRGWRQTARSRRLPAGNRIKKSFHLPPQPRGSPDFRTELIHSDPLDSLRRRSPPEPHLTALRARFLGALCSHPLTFRPDSHPIFGNGKRTDFLSPRSKFGMSDFPCFTFFQFSPEILSSTDCTQLLSPVVLTRPAGNSSCYLVAGTTSATQYLSYKNGCLLEIGNRHEARSDIEGASEVGLGDYVTEITHHDNIQDLLFKYVSSICLIEFRLSSFPLIECFSLPSELLYVSAHTHSNQSNK</sequence>
<organism evidence="2 3">
    <name type="scientific">Colletotrichum cuscutae</name>
    <dbReference type="NCBI Taxonomy" id="1209917"/>
    <lineage>
        <taxon>Eukaryota</taxon>
        <taxon>Fungi</taxon>
        <taxon>Dikarya</taxon>
        <taxon>Ascomycota</taxon>
        <taxon>Pezizomycotina</taxon>
        <taxon>Sordariomycetes</taxon>
        <taxon>Hypocreomycetidae</taxon>
        <taxon>Glomerellales</taxon>
        <taxon>Glomerellaceae</taxon>
        <taxon>Colletotrichum</taxon>
        <taxon>Colletotrichum acutatum species complex</taxon>
    </lineage>
</organism>
<dbReference type="EMBL" id="MPDP01000304">
    <property type="protein sequence ID" value="KAK1450673.1"/>
    <property type="molecule type" value="Genomic_DNA"/>
</dbReference>
<accession>A0AAI9XJY0</accession>
<proteinExistence type="predicted"/>
<keyword evidence="3" id="KW-1185">Reference proteome</keyword>
<feature type="region of interest" description="Disordered" evidence="1">
    <location>
        <begin position="629"/>
        <end position="652"/>
    </location>
</feature>
<evidence type="ECO:0000313" key="3">
    <source>
        <dbReference type="Proteomes" id="UP001239213"/>
    </source>
</evidence>
<gene>
    <name evidence="2" type="ORF">CCUS01_02129</name>
</gene>